<dbReference type="SUPFAM" id="SSF49384">
    <property type="entry name" value="Carbohydrate-binding domain"/>
    <property type="match status" value="1"/>
</dbReference>
<dbReference type="AlphaFoldDB" id="A0A1G5IVS7"/>
<name>A0A1G5IVS7_9FIRM</name>
<dbReference type="SUPFAM" id="SSF54556">
    <property type="entry name" value="Chitinase insertion domain"/>
    <property type="match status" value="1"/>
</dbReference>
<dbReference type="Gene3D" id="2.10.10.20">
    <property type="entry name" value="Carbohydrate-binding module superfamily 5/12"/>
    <property type="match status" value="1"/>
</dbReference>
<evidence type="ECO:0000259" key="8">
    <source>
        <dbReference type="PROSITE" id="PS51910"/>
    </source>
</evidence>
<keyword evidence="5 6" id="KW-0326">Glycosidase</keyword>
<feature type="domain" description="GH18" evidence="8">
    <location>
        <begin position="41"/>
        <end position="453"/>
    </location>
</feature>
<evidence type="ECO:0000256" key="2">
    <source>
        <dbReference type="ARBA" id="ARBA00022801"/>
    </source>
</evidence>
<evidence type="ECO:0000313" key="9">
    <source>
        <dbReference type="EMBL" id="SCY79820.1"/>
    </source>
</evidence>
<evidence type="ECO:0000256" key="6">
    <source>
        <dbReference type="RuleBase" id="RU000489"/>
    </source>
</evidence>
<dbReference type="Gene3D" id="3.10.50.10">
    <property type="match status" value="1"/>
</dbReference>
<dbReference type="EMBL" id="FMUS01000016">
    <property type="protein sequence ID" value="SCY79820.1"/>
    <property type="molecule type" value="Genomic_DNA"/>
</dbReference>
<dbReference type="GO" id="GO:0005975">
    <property type="term" value="P:carbohydrate metabolic process"/>
    <property type="evidence" value="ECO:0007669"/>
    <property type="project" value="InterPro"/>
</dbReference>
<evidence type="ECO:0000256" key="4">
    <source>
        <dbReference type="ARBA" id="ARBA00023277"/>
    </source>
</evidence>
<dbReference type="PANTHER" id="PTHR11177">
    <property type="entry name" value="CHITINASE"/>
    <property type="match status" value="1"/>
</dbReference>
<dbReference type="InterPro" id="IPR003610">
    <property type="entry name" value="CBM5/12"/>
</dbReference>
<dbReference type="PROSITE" id="PS51910">
    <property type="entry name" value="GH18_2"/>
    <property type="match status" value="1"/>
</dbReference>
<organism evidence="9 10">
    <name type="scientific">Alkaliphilus peptidifermentans DSM 18978</name>
    <dbReference type="NCBI Taxonomy" id="1120976"/>
    <lineage>
        <taxon>Bacteria</taxon>
        <taxon>Bacillati</taxon>
        <taxon>Bacillota</taxon>
        <taxon>Clostridia</taxon>
        <taxon>Peptostreptococcales</taxon>
        <taxon>Natronincolaceae</taxon>
        <taxon>Alkaliphilus</taxon>
    </lineage>
</organism>
<dbReference type="RefSeq" id="WP_091543970.1">
    <property type="nucleotide sequence ID" value="NZ_FMUS01000016.1"/>
</dbReference>
<keyword evidence="7" id="KW-0732">Signal</keyword>
<feature type="chain" id="PRO_5011494470" evidence="7">
    <location>
        <begin position="29"/>
        <end position="734"/>
    </location>
</feature>
<dbReference type="InterPro" id="IPR009470">
    <property type="entry name" value="Chi_C"/>
</dbReference>
<keyword evidence="4" id="KW-0119">Carbohydrate metabolism</keyword>
<dbReference type="InterPro" id="IPR011583">
    <property type="entry name" value="Chitinase_II/V-like_cat"/>
</dbReference>
<evidence type="ECO:0000256" key="3">
    <source>
        <dbReference type="ARBA" id="ARBA00023024"/>
    </source>
</evidence>
<evidence type="ECO:0000256" key="1">
    <source>
        <dbReference type="ARBA" id="ARBA00009121"/>
    </source>
</evidence>
<dbReference type="Proteomes" id="UP000198636">
    <property type="component" value="Unassembled WGS sequence"/>
</dbReference>
<dbReference type="PROSITE" id="PS01095">
    <property type="entry name" value="GH18_1"/>
    <property type="match status" value="1"/>
</dbReference>
<dbReference type="InterPro" id="IPR029070">
    <property type="entry name" value="Chitinase_insertion_sf"/>
</dbReference>
<keyword evidence="2 6" id="KW-0378">Hydrolase</keyword>
<dbReference type="OrthoDB" id="9812811at2"/>
<dbReference type="InterPro" id="IPR013783">
    <property type="entry name" value="Ig-like_fold"/>
</dbReference>
<dbReference type="GO" id="GO:0030247">
    <property type="term" value="F:polysaccharide binding"/>
    <property type="evidence" value="ECO:0007669"/>
    <property type="project" value="InterPro"/>
</dbReference>
<dbReference type="STRING" id="1120976.SAMN03080606_02535"/>
<dbReference type="GO" id="GO:0008061">
    <property type="term" value="F:chitin binding"/>
    <property type="evidence" value="ECO:0007669"/>
    <property type="project" value="InterPro"/>
</dbReference>
<dbReference type="CDD" id="cd06548">
    <property type="entry name" value="GH18_chitinase"/>
    <property type="match status" value="1"/>
</dbReference>
<dbReference type="Gene3D" id="3.20.20.80">
    <property type="entry name" value="Glycosidases"/>
    <property type="match status" value="1"/>
</dbReference>
<accession>A0A1G5IVS7</accession>
<dbReference type="Pfam" id="PF06483">
    <property type="entry name" value="ChiC"/>
    <property type="match status" value="1"/>
</dbReference>
<proteinExistence type="inferred from homology"/>
<dbReference type="InterPro" id="IPR012291">
    <property type="entry name" value="CBM2_carb-bd_dom_sf"/>
</dbReference>
<dbReference type="Gene3D" id="2.60.40.290">
    <property type="match status" value="1"/>
</dbReference>
<dbReference type="Pfam" id="PF00704">
    <property type="entry name" value="Glyco_hydro_18"/>
    <property type="match status" value="1"/>
</dbReference>
<keyword evidence="10" id="KW-1185">Reference proteome</keyword>
<dbReference type="GO" id="GO:0005576">
    <property type="term" value="C:extracellular region"/>
    <property type="evidence" value="ECO:0007669"/>
    <property type="project" value="InterPro"/>
</dbReference>
<evidence type="ECO:0000256" key="7">
    <source>
        <dbReference type="SAM" id="SignalP"/>
    </source>
</evidence>
<dbReference type="GO" id="GO:0004553">
    <property type="term" value="F:hydrolase activity, hydrolyzing O-glycosyl compounds"/>
    <property type="evidence" value="ECO:0007669"/>
    <property type="project" value="InterPro"/>
</dbReference>
<sequence>MYKGKKILLALMLACFTLLYMLPVDSIAVEDLKNSNSSNQKRIVAYFVEWGDQPLKDNYTVDKIPWDKVTHINYAFAKVGSDNKIAFIDRNAAIEKDYPGQLPDLPYKGHFNLLTKYKEIYPNVKTLIAVGGWSESGGFYTMARTQEGREAFANSCIDFIREYNFDGVDIDYEYPTATSQAGNPKDYPVAEPLRDVLYDDYVELIKLLREKIDTAGQEDGKEYLLTVAAPASSWILGGMKTSDYAEYLDFLNIMTYDFHGAWNGFVGHNAGLWPDDRDPETMPLGIPVLNIDWAYRYYRGVLPPEKINIGIPYYSRGWKNVNPSTLPGGLYGSAPQSGGGADGNNGIWNDPPPEEPSGTNPIWHMKTLEGTEGYQRYFDDVSKAPYLWHQNDRVFLSYEDEESLSHKLQYVIDKGLGGIMIWELSGDYDQQTDGSYDVGYSLTTLAHETFANAPDPELPPEPPVLPVLDYKIEFDGDYDHPNYSYEMKIINNSDQDIPGGWKLEFDFPKSATITSVWGAALSQPVSMGDFYRYTITGSSWMAIPKGEYATLQGMIKLCFGGGPQNFVLNGYASSYERGTDPDPQNPKAPVLAVDNHLNQGDYTLTVTIPENSRATSMKLYENDVVISEEAVDPDNHVEYITVTFNNKPEGDYTYICQLTNMNGETASNQLLVKVSADTEPEYPTWNSTSIYLTGDRVTWNGSVWEAKWWTQGEEPGTTGEWGVWKHINTLIQSE</sequence>
<protein>
    <submittedName>
        <fullName evidence="9">Chitinase</fullName>
    </submittedName>
</protein>
<dbReference type="SUPFAM" id="SSF51055">
    <property type="entry name" value="Carbohydrate binding domain"/>
    <property type="match status" value="1"/>
</dbReference>
<dbReference type="PANTHER" id="PTHR11177:SF308">
    <property type="entry name" value="CHITINASE A"/>
    <property type="match status" value="1"/>
</dbReference>
<dbReference type="SUPFAM" id="SSF51445">
    <property type="entry name" value="(Trans)glycosidases"/>
    <property type="match status" value="1"/>
</dbReference>
<dbReference type="SMART" id="SM00636">
    <property type="entry name" value="Glyco_18"/>
    <property type="match status" value="1"/>
</dbReference>
<evidence type="ECO:0000256" key="5">
    <source>
        <dbReference type="ARBA" id="ARBA00023295"/>
    </source>
</evidence>
<dbReference type="InterPro" id="IPR008965">
    <property type="entry name" value="CBM2/CBM3_carb-bd_dom_sf"/>
</dbReference>
<dbReference type="CDD" id="cd12215">
    <property type="entry name" value="ChiC_BD"/>
    <property type="match status" value="1"/>
</dbReference>
<dbReference type="InterPro" id="IPR001579">
    <property type="entry name" value="Glyco_hydro_18_chit_AS"/>
</dbReference>
<evidence type="ECO:0000313" key="10">
    <source>
        <dbReference type="Proteomes" id="UP000198636"/>
    </source>
</evidence>
<reference evidence="9 10" key="1">
    <citation type="submission" date="2016-10" db="EMBL/GenBank/DDBJ databases">
        <authorList>
            <person name="de Groot N.N."/>
        </authorList>
    </citation>
    <scope>NUCLEOTIDE SEQUENCE [LARGE SCALE GENOMIC DNA]</scope>
    <source>
        <strain evidence="9 10">DSM 18978</strain>
    </source>
</reference>
<dbReference type="Pfam" id="PF02839">
    <property type="entry name" value="CBM_5_12"/>
    <property type="match status" value="1"/>
</dbReference>
<dbReference type="InterPro" id="IPR014756">
    <property type="entry name" value="Ig_E-set"/>
</dbReference>
<keyword evidence="3" id="KW-0624">Polysaccharide degradation</keyword>
<dbReference type="SMART" id="SM00495">
    <property type="entry name" value="ChtBD3"/>
    <property type="match status" value="1"/>
</dbReference>
<dbReference type="Gene3D" id="2.60.40.10">
    <property type="entry name" value="Immunoglobulins"/>
    <property type="match status" value="1"/>
</dbReference>
<comment type="similarity">
    <text evidence="1">Belongs to the glycosyl hydrolase 18 family. Chitinase class II subfamily.</text>
</comment>
<dbReference type="GO" id="GO:0006032">
    <property type="term" value="P:chitin catabolic process"/>
    <property type="evidence" value="ECO:0007669"/>
    <property type="project" value="UniProtKB-KW"/>
</dbReference>
<dbReference type="InterPro" id="IPR017853">
    <property type="entry name" value="GH"/>
</dbReference>
<dbReference type="SUPFAM" id="SSF81296">
    <property type="entry name" value="E set domains"/>
    <property type="match status" value="1"/>
</dbReference>
<dbReference type="InterPro" id="IPR001223">
    <property type="entry name" value="Glyco_hydro18_cat"/>
</dbReference>
<dbReference type="InterPro" id="IPR050314">
    <property type="entry name" value="Glycosyl_Hydrlase_18"/>
</dbReference>
<keyword evidence="3" id="KW-0146">Chitin degradation</keyword>
<dbReference type="InterPro" id="IPR036573">
    <property type="entry name" value="CBM_sf_5/12"/>
</dbReference>
<gene>
    <name evidence="9" type="ORF">SAMN03080606_02535</name>
</gene>
<feature type="signal peptide" evidence="7">
    <location>
        <begin position="1"/>
        <end position="28"/>
    </location>
</feature>